<dbReference type="AlphaFoldDB" id="A0AA86Q728"/>
<dbReference type="EMBL" id="CAXDID020000239">
    <property type="protein sequence ID" value="CAL6062302.1"/>
    <property type="molecule type" value="Genomic_DNA"/>
</dbReference>
<comment type="caution">
    <text evidence="1">The sequence shown here is derived from an EMBL/GenBank/DDBJ whole genome shotgun (WGS) entry which is preliminary data.</text>
</comment>
<protein>
    <submittedName>
        <fullName evidence="2">Hypothetical_protein</fullName>
    </submittedName>
</protein>
<evidence type="ECO:0000313" key="3">
    <source>
        <dbReference type="Proteomes" id="UP001642409"/>
    </source>
</evidence>
<dbReference type="EMBL" id="CATOUU010000775">
    <property type="protein sequence ID" value="CAI9947297.1"/>
    <property type="molecule type" value="Genomic_DNA"/>
</dbReference>
<evidence type="ECO:0000313" key="1">
    <source>
        <dbReference type="EMBL" id="CAI9947297.1"/>
    </source>
</evidence>
<keyword evidence="3" id="KW-1185">Reference proteome</keyword>
<name>A0AA86Q728_9EUKA</name>
<accession>A0AA86Q728</accession>
<evidence type="ECO:0000313" key="2">
    <source>
        <dbReference type="EMBL" id="CAL6062302.1"/>
    </source>
</evidence>
<dbReference type="Proteomes" id="UP001642409">
    <property type="component" value="Unassembled WGS sequence"/>
</dbReference>
<sequence>MGQDRSEIEQQLAIYEQRVLLQFHKNNPHKELKQYLSQSQRNAIINFNQQFIQENEPLEIMQSPLVESQHETDDIQENKKELTLSDFSVVKQIKQQSQLRIRDLPSLQAFQHIIQQRTVVFSDAEGNQIKKVVNKRPDQ</sequence>
<reference evidence="2 3" key="2">
    <citation type="submission" date="2024-07" db="EMBL/GenBank/DDBJ databases">
        <authorList>
            <person name="Akdeniz Z."/>
        </authorList>
    </citation>
    <scope>NUCLEOTIDE SEQUENCE [LARGE SCALE GENOMIC DNA]</scope>
</reference>
<proteinExistence type="predicted"/>
<organism evidence="1">
    <name type="scientific">Hexamita inflata</name>
    <dbReference type="NCBI Taxonomy" id="28002"/>
    <lineage>
        <taxon>Eukaryota</taxon>
        <taxon>Metamonada</taxon>
        <taxon>Diplomonadida</taxon>
        <taxon>Hexamitidae</taxon>
        <taxon>Hexamitinae</taxon>
        <taxon>Hexamita</taxon>
    </lineage>
</organism>
<gene>
    <name evidence="1" type="ORF">HINF_LOCUS34942</name>
    <name evidence="2" type="ORF">HINF_LOCUS50120</name>
</gene>
<reference evidence="1" key="1">
    <citation type="submission" date="2023-06" db="EMBL/GenBank/DDBJ databases">
        <authorList>
            <person name="Kurt Z."/>
        </authorList>
    </citation>
    <scope>NUCLEOTIDE SEQUENCE</scope>
</reference>